<organism evidence="1 2">
    <name type="scientific">Paraburkholderia fungorum</name>
    <dbReference type="NCBI Taxonomy" id="134537"/>
    <lineage>
        <taxon>Bacteria</taxon>
        <taxon>Pseudomonadati</taxon>
        <taxon>Pseudomonadota</taxon>
        <taxon>Betaproteobacteria</taxon>
        <taxon>Burkholderiales</taxon>
        <taxon>Burkholderiaceae</taxon>
        <taxon>Paraburkholderia</taxon>
    </lineage>
</organism>
<dbReference type="EMBL" id="CP010026">
    <property type="protein sequence ID" value="AJZ59818.1"/>
    <property type="molecule type" value="Genomic_DNA"/>
</dbReference>
<name>A0AAU8T0R7_9BURK</name>
<proteinExistence type="predicted"/>
<accession>A0AAU8T0R7</accession>
<dbReference type="Proteomes" id="UP000032614">
    <property type="component" value="Chromosome 1"/>
</dbReference>
<dbReference type="AlphaFoldDB" id="A0AAU8T0R7"/>
<dbReference type="KEGG" id="bfn:OI25_3696"/>
<evidence type="ECO:0000313" key="1">
    <source>
        <dbReference type="EMBL" id="AJZ59818.1"/>
    </source>
</evidence>
<gene>
    <name evidence="1" type="ORF">OI25_3696</name>
</gene>
<evidence type="ECO:0000313" key="2">
    <source>
        <dbReference type="Proteomes" id="UP000032614"/>
    </source>
</evidence>
<protein>
    <submittedName>
        <fullName evidence="1">Uncharacterized protein</fullName>
    </submittedName>
</protein>
<sequence>MTHVGITHVDMTRGDERPRIISNIYYLTDF</sequence>
<reference evidence="1 2" key="1">
    <citation type="journal article" date="2015" name="Genome Announc.">
        <title>Complete genome sequences for 59 burkholderia isolates, both pathogenic and near neighbor.</title>
        <authorList>
            <person name="Johnson S.L."/>
            <person name="Bishop-Lilly K.A."/>
            <person name="Ladner J.T."/>
            <person name="Daligault H.E."/>
            <person name="Davenport K.W."/>
            <person name="Jaissle J."/>
            <person name="Frey K.G."/>
            <person name="Koroleva G.I."/>
            <person name="Bruce D.C."/>
            <person name="Coyne S.R."/>
            <person name="Broomall S.M."/>
            <person name="Li P.E."/>
            <person name="Teshima H."/>
            <person name="Gibbons H.S."/>
            <person name="Palacios G.F."/>
            <person name="Rosenzweig C.N."/>
            <person name="Redden C.L."/>
            <person name="Xu Y."/>
            <person name="Minogue T.D."/>
            <person name="Chain P.S."/>
        </authorList>
    </citation>
    <scope>NUCLEOTIDE SEQUENCE [LARGE SCALE GENOMIC DNA]</scope>
    <source>
        <strain evidence="1 2">ATCC BAA-463</strain>
    </source>
</reference>